<dbReference type="GO" id="GO:0000956">
    <property type="term" value="P:nuclear-transcribed mRNA catabolic process"/>
    <property type="evidence" value="ECO:0007669"/>
    <property type="project" value="TreeGrafter"/>
</dbReference>
<feature type="domain" description="Large ribosomal subunit protein uL10-like insertion" evidence="8">
    <location>
        <begin position="130"/>
        <end position="199"/>
    </location>
</feature>
<keyword evidence="5 6" id="KW-0539">Nucleus</keyword>
<evidence type="ECO:0000256" key="1">
    <source>
        <dbReference type="ARBA" id="ARBA00004046"/>
    </source>
</evidence>
<evidence type="ECO:0000256" key="2">
    <source>
        <dbReference type="ARBA" id="ARBA00008889"/>
    </source>
</evidence>
<feature type="region of interest" description="Disordered" evidence="7">
    <location>
        <begin position="228"/>
        <end position="247"/>
    </location>
</feature>
<dbReference type="GO" id="GO:0006364">
    <property type="term" value="P:rRNA processing"/>
    <property type="evidence" value="ECO:0007669"/>
    <property type="project" value="TreeGrafter"/>
</dbReference>
<dbReference type="PANTHER" id="PTHR45841:SF1">
    <property type="entry name" value="MRNA TURNOVER PROTEIN 4 HOMOLOG"/>
    <property type="match status" value="1"/>
</dbReference>
<evidence type="ECO:0000256" key="6">
    <source>
        <dbReference type="RuleBase" id="RU364039"/>
    </source>
</evidence>
<organism evidence="9">
    <name type="scientific">Caligus clemensi</name>
    <name type="common">Sea louse</name>
    <dbReference type="NCBI Taxonomy" id="344056"/>
    <lineage>
        <taxon>Eukaryota</taxon>
        <taxon>Metazoa</taxon>
        <taxon>Ecdysozoa</taxon>
        <taxon>Arthropoda</taxon>
        <taxon>Crustacea</taxon>
        <taxon>Multicrustacea</taxon>
        <taxon>Hexanauplia</taxon>
        <taxon>Copepoda</taxon>
        <taxon>Siphonostomatoida</taxon>
        <taxon>Caligidae</taxon>
        <taxon>Caligus</taxon>
    </lineage>
</organism>
<dbReference type="FunFam" id="3.30.70.1730:FF:000005">
    <property type="entry name" value="Ribosome assembly factor mrt4"/>
    <property type="match status" value="1"/>
</dbReference>
<comment type="function">
    <text evidence="1 6">Component of the ribosome assembly machinery. Nuclear paralog of the ribosomal protein P0, it binds pre-60S subunits at an early stage of assembly in the nucleolus, and is replaced by P0 in cytoplasmic pre-60S subunits and mature 80S ribosomes.</text>
</comment>
<dbReference type="PANTHER" id="PTHR45841">
    <property type="entry name" value="MRNA TURNOVER PROTEIN 4 MRTO4"/>
    <property type="match status" value="1"/>
</dbReference>
<dbReference type="Gene3D" id="3.30.70.1730">
    <property type="match status" value="1"/>
</dbReference>
<name>C1C1I1_CALCM</name>
<dbReference type="GO" id="GO:0005737">
    <property type="term" value="C:cytoplasm"/>
    <property type="evidence" value="ECO:0007669"/>
    <property type="project" value="UniProtKB-SubCell"/>
</dbReference>
<dbReference type="Pfam" id="PF17777">
    <property type="entry name" value="RL10P_insert"/>
    <property type="match status" value="1"/>
</dbReference>
<dbReference type="CDD" id="cd05796">
    <property type="entry name" value="Ribosomal_P0_like"/>
    <property type="match status" value="1"/>
</dbReference>
<dbReference type="InterPro" id="IPR001790">
    <property type="entry name" value="Ribosomal_uL10"/>
</dbReference>
<dbReference type="EMBL" id="BT080710">
    <property type="protein sequence ID" value="ACO15134.1"/>
    <property type="molecule type" value="mRNA"/>
</dbReference>
<dbReference type="GO" id="GO:0005730">
    <property type="term" value="C:nucleolus"/>
    <property type="evidence" value="ECO:0007669"/>
    <property type="project" value="UniProtKB-SubCell"/>
</dbReference>
<evidence type="ECO:0000313" key="9">
    <source>
        <dbReference type="EMBL" id="ACO15134.1"/>
    </source>
</evidence>
<protein>
    <recommendedName>
        <fullName evidence="6">Ribosome assembly factor mrt4</fullName>
    </recommendedName>
</protein>
<dbReference type="AlphaFoldDB" id="C1C1I1"/>
<keyword evidence="6" id="KW-0690">Ribosome biogenesis</keyword>
<comment type="similarity">
    <text evidence="2 6">Belongs to the universal ribosomal protein uL10 family.</text>
</comment>
<dbReference type="FunFam" id="3.90.105.20:FF:000003">
    <property type="entry name" value="Ribosome assembly factor mrt4"/>
    <property type="match status" value="1"/>
</dbReference>
<accession>C1C1I1</accession>
<keyword evidence="4 6" id="KW-0963">Cytoplasm</keyword>
<reference evidence="9" key="1">
    <citation type="submission" date="2009-03" db="EMBL/GenBank/DDBJ databases">
        <title>Caligus clemensi ESTs and full-length cDNAs.</title>
        <authorList>
            <person name="Yasuike M."/>
            <person name="von Schalburg K."/>
            <person name="Cooper G."/>
            <person name="Leong J."/>
            <person name="Jones S.R.M."/>
            <person name="Koop B.F."/>
        </authorList>
    </citation>
    <scope>NUCLEOTIDE SEQUENCE</scope>
    <source>
        <tissue evidence="9">Whole</tissue>
    </source>
</reference>
<dbReference type="InterPro" id="IPR040637">
    <property type="entry name" value="Ribosomal_uL10-like_insert"/>
</dbReference>
<dbReference type="SUPFAM" id="SSF160369">
    <property type="entry name" value="Ribosomal protein L10-like"/>
    <property type="match status" value="1"/>
</dbReference>
<evidence type="ECO:0000256" key="4">
    <source>
        <dbReference type="ARBA" id="ARBA00022490"/>
    </source>
</evidence>
<dbReference type="GO" id="GO:0000027">
    <property type="term" value="P:ribosomal large subunit assembly"/>
    <property type="evidence" value="ECO:0007669"/>
    <property type="project" value="InterPro"/>
</dbReference>
<dbReference type="GO" id="GO:0030687">
    <property type="term" value="C:preribosome, large subunit precursor"/>
    <property type="evidence" value="ECO:0007669"/>
    <property type="project" value="TreeGrafter"/>
</dbReference>
<evidence type="ECO:0000256" key="7">
    <source>
        <dbReference type="SAM" id="MobiDB-lite"/>
    </source>
</evidence>
<dbReference type="InterPro" id="IPR033867">
    <property type="entry name" value="Mrt4"/>
</dbReference>
<proteinExistence type="evidence at transcript level"/>
<dbReference type="InterPro" id="IPR051742">
    <property type="entry name" value="Ribosome_Assembly_uL10"/>
</dbReference>
<evidence type="ECO:0000256" key="3">
    <source>
        <dbReference type="ARBA" id="ARBA00011117"/>
    </source>
</evidence>
<sequence length="247" mass="27926">MPKSKRDKKISLTQTQKKVGLESKRVLVDRIRETLNSHSRIFLFETENARNLHLQRIRREWKDEKGGSVFFMGKNRVMSLALGRSAEEEIAPGLHKLAELLKGQRGLLFTNEPLDETLEYFSSNTEPDFARSGGIAPQTIVLPEGPVADMSFAIEPQLRSLGLPSALKKGVLHLTKDYVVCKEGSTLNSNQARILKLFGMKHSEFKIKLLGVWERNNKEGKEFSMLVKDIPTNSDGEGDNQDEEDME</sequence>
<dbReference type="Gene3D" id="3.90.105.20">
    <property type="match status" value="1"/>
</dbReference>
<dbReference type="GO" id="GO:0003723">
    <property type="term" value="F:RNA binding"/>
    <property type="evidence" value="ECO:0007669"/>
    <property type="project" value="TreeGrafter"/>
</dbReference>
<dbReference type="InterPro" id="IPR043141">
    <property type="entry name" value="Ribosomal_uL10-like_sf"/>
</dbReference>
<evidence type="ECO:0000259" key="8">
    <source>
        <dbReference type="Pfam" id="PF17777"/>
    </source>
</evidence>
<comment type="subcellular location">
    <subcellularLocation>
        <location evidence="6">Cytoplasm</location>
    </subcellularLocation>
    <subcellularLocation>
        <location evidence="6">Nucleus</location>
        <location evidence="6">Nucleolus</location>
    </subcellularLocation>
</comment>
<gene>
    <name evidence="9" type="primary">MRT4</name>
</gene>
<comment type="subunit">
    <text evidence="3 6">Associates with the pre-60S ribosomal particle.</text>
</comment>
<dbReference type="Pfam" id="PF00466">
    <property type="entry name" value="Ribosomal_L10"/>
    <property type="match status" value="1"/>
</dbReference>
<dbReference type="InterPro" id="IPR043164">
    <property type="entry name" value="Ribosomal_uL10-like_insert_sf"/>
</dbReference>
<evidence type="ECO:0000256" key="5">
    <source>
        <dbReference type="ARBA" id="ARBA00023242"/>
    </source>
</evidence>
<feature type="compositionally biased region" description="Acidic residues" evidence="7">
    <location>
        <begin position="236"/>
        <end position="247"/>
    </location>
</feature>